<feature type="transmembrane region" description="Helical" evidence="7">
    <location>
        <begin position="178"/>
        <end position="197"/>
    </location>
</feature>
<evidence type="ECO:0000256" key="7">
    <source>
        <dbReference type="SAM" id="Phobius"/>
    </source>
</evidence>
<name>A0ABR1UG26_9PEZI</name>
<feature type="compositionally biased region" description="Low complexity" evidence="6">
    <location>
        <begin position="339"/>
        <end position="351"/>
    </location>
</feature>
<feature type="region of interest" description="Disordered" evidence="6">
    <location>
        <begin position="294"/>
        <end position="356"/>
    </location>
</feature>
<keyword evidence="2 7" id="KW-0812">Transmembrane</keyword>
<dbReference type="InterPro" id="IPR049326">
    <property type="entry name" value="Rhodopsin_dom_fungi"/>
</dbReference>
<comment type="caution">
    <text evidence="9">The sequence shown here is derived from an EMBL/GenBank/DDBJ whole genome shotgun (WGS) entry which is preliminary data.</text>
</comment>
<feature type="domain" description="Rhodopsin" evidence="8">
    <location>
        <begin position="35"/>
        <end position="267"/>
    </location>
</feature>
<evidence type="ECO:0000313" key="9">
    <source>
        <dbReference type="EMBL" id="KAK8057839.1"/>
    </source>
</evidence>
<dbReference type="PANTHER" id="PTHR33048:SF64">
    <property type="entry name" value="INTEGRAL MEMBRANE PROTEIN"/>
    <property type="match status" value="1"/>
</dbReference>
<evidence type="ECO:0000256" key="2">
    <source>
        <dbReference type="ARBA" id="ARBA00022692"/>
    </source>
</evidence>
<gene>
    <name evidence="9" type="ORF">PG996_011776</name>
</gene>
<comment type="similarity">
    <text evidence="5">Belongs to the SAT4 family.</text>
</comment>
<feature type="region of interest" description="Disordered" evidence="6">
    <location>
        <begin position="364"/>
        <end position="383"/>
    </location>
</feature>
<protein>
    <recommendedName>
        <fullName evidence="8">Rhodopsin domain-containing protein</fullName>
    </recommendedName>
</protein>
<dbReference type="EMBL" id="JAQQWM010000007">
    <property type="protein sequence ID" value="KAK8057839.1"/>
    <property type="molecule type" value="Genomic_DNA"/>
</dbReference>
<dbReference type="PANTHER" id="PTHR33048">
    <property type="entry name" value="PTH11-LIKE INTEGRAL MEMBRANE PROTEIN (AFU_ORTHOLOGUE AFUA_5G11245)"/>
    <property type="match status" value="1"/>
</dbReference>
<feature type="transmembrane region" description="Helical" evidence="7">
    <location>
        <begin position="127"/>
        <end position="150"/>
    </location>
</feature>
<feature type="compositionally biased region" description="Low complexity" evidence="6">
    <location>
        <begin position="294"/>
        <end position="305"/>
    </location>
</feature>
<organism evidence="9 10">
    <name type="scientific">Apiospora saccharicola</name>
    <dbReference type="NCBI Taxonomy" id="335842"/>
    <lineage>
        <taxon>Eukaryota</taxon>
        <taxon>Fungi</taxon>
        <taxon>Dikarya</taxon>
        <taxon>Ascomycota</taxon>
        <taxon>Pezizomycotina</taxon>
        <taxon>Sordariomycetes</taxon>
        <taxon>Xylariomycetidae</taxon>
        <taxon>Amphisphaeriales</taxon>
        <taxon>Apiosporaceae</taxon>
        <taxon>Apiospora</taxon>
    </lineage>
</organism>
<evidence type="ECO:0000256" key="5">
    <source>
        <dbReference type="ARBA" id="ARBA00038359"/>
    </source>
</evidence>
<proteinExistence type="inferred from homology"/>
<dbReference type="Proteomes" id="UP001446871">
    <property type="component" value="Unassembled WGS sequence"/>
</dbReference>
<feature type="compositionally biased region" description="Basic residues" evidence="6">
    <location>
        <begin position="365"/>
        <end position="375"/>
    </location>
</feature>
<reference evidence="9 10" key="1">
    <citation type="submission" date="2023-01" db="EMBL/GenBank/DDBJ databases">
        <title>Analysis of 21 Apiospora genomes using comparative genomics revels a genus with tremendous synthesis potential of carbohydrate active enzymes and secondary metabolites.</title>
        <authorList>
            <person name="Sorensen T."/>
        </authorList>
    </citation>
    <scope>NUCLEOTIDE SEQUENCE [LARGE SCALE GENOMIC DNA]</scope>
    <source>
        <strain evidence="9 10">CBS 83171</strain>
    </source>
</reference>
<comment type="subcellular location">
    <subcellularLocation>
        <location evidence="1">Membrane</location>
        <topology evidence="1">Multi-pass membrane protein</topology>
    </subcellularLocation>
</comment>
<evidence type="ECO:0000256" key="3">
    <source>
        <dbReference type="ARBA" id="ARBA00022989"/>
    </source>
</evidence>
<keyword evidence="3 7" id="KW-1133">Transmembrane helix</keyword>
<feature type="transmembrane region" description="Helical" evidence="7">
    <location>
        <begin position="18"/>
        <end position="35"/>
    </location>
</feature>
<dbReference type="Pfam" id="PF20684">
    <property type="entry name" value="Fung_rhodopsin"/>
    <property type="match status" value="1"/>
</dbReference>
<keyword evidence="10" id="KW-1185">Reference proteome</keyword>
<feature type="transmembrane region" description="Helical" evidence="7">
    <location>
        <begin position="209"/>
        <end position="231"/>
    </location>
</feature>
<keyword evidence="4 7" id="KW-0472">Membrane</keyword>
<evidence type="ECO:0000259" key="8">
    <source>
        <dbReference type="Pfam" id="PF20684"/>
    </source>
</evidence>
<evidence type="ECO:0000256" key="4">
    <source>
        <dbReference type="ARBA" id="ARBA00023136"/>
    </source>
</evidence>
<accession>A0ABR1UG26</accession>
<evidence type="ECO:0000256" key="1">
    <source>
        <dbReference type="ARBA" id="ARBA00004141"/>
    </source>
</evidence>
<evidence type="ECO:0000256" key="6">
    <source>
        <dbReference type="SAM" id="MobiDB-lite"/>
    </source>
</evidence>
<feature type="transmembrane region" description="Helical" evidence="7">
    <location>
        <begin position="92"/>
        <end position="115"/>
    </location>
</feature>
<dbReference type="InterPro" id="IPR052337">
    <property type="entry name" value="SAT4-like"/>
</dbReference>
<sequence>MAWAWNTPENVPNDGPKITAIAIAFTTVSLLLVVLRAYVRFFLVKAVGADDWVIFTTWLYATDTRMVTETKWGLGLLVLSDMPDEDVYNFGLLQYIAAPFYITSILGFKLSLLLSYLRIIPGRGWRIAIIIVAVACTMFHTSFLMVQIFLCTPVAKQWDPAITEGSCIPPIPCFTSMASFTIFFDLIVMFLPFPTLIRSRIQKRRKAVLLGLFATGLFITVTQILRIQTIYKLVDHLGSAPIIMWSAVENNLGVIITCIPTLAPLVKFFAEKASSSGSGGADSAATGAAKAAKASSSSSPSSSYALQSLQPSGAGGRKGKGKGDGRKGGLAISREVSVTTCSGGSSTTTTGKNHNNESQESMIQHHYHHHHHHHPEHQGGGSL</sequence>
<evidence type="ECO:0000313" key="10">
    <source>
        <dbReference type="Proteomes" id="UP001446871"/>
    </source>
</evidence>